<dbReference type="SUPFAM" id="SSF48403">
    <property type="entry name" value="Ankyrin repeat"/>
    <property type="match status" value="1"/>
</dbReference>
<dbReference type="Gene3D" id="1.25.40.20">
    <property type="entry name" value="Ankyrin repeat-containing domain"/>
    <property type="match status" value="1"/>
</dbReference>
<proteinExistence type="predicted"/>
<accession>A0A8S9TKE1</accession>
<keyword evidence="1" id="KW-0677">Repeat</keyword>
<evidence type="ECO:0000256" key="2">
    <source>
        <dbReference type="ARBA" id="ARBA00023043"/>
    </source>
</evidence>
<dbReference type="PROSITE" id="PS50297">
    <property type="entry name" value="ANK_REP_REGION"/>
    <property type="match status" value="1"/>
</dbReference>
<keyword evidence="2 3" id="KW-0040">ANK repeat</keyword>
<dbReference type="EMBL" id="JAACNO010003123">
    <property type="protein sequence ID" value="KAF4128453.1"/>
    <property type="molecule type" value="Genomic_DNA"/>
</dbReference>
<dbReference type="Proteomes" id="UP000704712">
    <property type="component" value="Unassembled WGS sequence"/>
</dbReference>
<evidence type="ECO:0000313" key="5">
    <source>
        <dbReference type="Proteomes" id="UP000704712"/>
    </source>
</evidence>
<dbReference type="PANTHER" id="PTHR24171">
    <property type="entry name" value="ANKYRIN REPEAT DOMAIN-CONTAINING PROTEIN 39-RELATED"/>
    <property type="match status" value="1"/>
</dbReference>
<protein>
    <submittedName>
        <fullName evidence="4">Ankyrin repeats domain-containing protein</fullName>
    </submittedName>
</protein>
<evidence type="ECO:0000256" key="1">
    <source>
        <dbReference type="ARBA" id="ARBA00022737"/>
    </source>
</evidence>
<sequence>MLGLLWGEEWSVWRASKKARLDKLKEVLRLELQPNMVVNRKHPVRGLTPLMAATRAKNTTSVAECVRVLISYGADVNTVDNTKHRNTALHYAACNNKAAAIGILLDADADAFARNADGFTALDLAWMNHRREAARVLMKRIQFQTGWLNISTKVAIPRWKRCWCVVLAREPEYTSAELCVFDHPDQARPGIVLQFGSSSTIVIPSQKLFEFHVDGVRVQHLGLSRSNRSQDEECCHEFAFLIDEWKLPNDRRSWLKALRASCAFTTGDRRASRIK</sequence>
<dbReference type="InterPro" id="IPR002110">
    <property type="entry name" value="Ankyrin_rpt"/>
</dbReference>
<dbReference type="SUPFAM" id="SSF50729">
    <property type="entry name" value="PH domain-like"/>
    <property type="match status" value="1"/>
</dbReference>
<reference evidence="4" key="1">
    <citation type="submission" date="2020-03" db="EMBL/GenBank/DDBJ databases">
        <title>Hybrid Assembly of Korean Phytophthora infestans isolates.</title>
        <authorList>
            <person name="Prokchorchik M."/>
            <person name="Lee Y."/>
            <person name="Seo J."/>
            <person name="Cho J.-H."/>
            <person name="Park Y.-E."/>
            <person name="Jang D.-C."/>
            <person name="Im J.-S."/>
            <person name="Choi J.-G."/>
            <person name="Park H.-J."/>
            <person name="Lee G.-B."/>
            <person name="Lee Y.-G."/>
            <person name="Hong S.-Y."/>
            <person name="Cho K."/>
            <person name="Sohn K.H."/>
        </authorList>
    </citation>
    <scope>NUCLEOTIDE SEQUENCE</scope>
    <source>
        <strain evidence="4">KR_2_A2</strain>
    </source>
</reference>
<dbReference type="AlphaFoldDB" id="A0A8S9TKE1"/>
<evidence type="ECO:0000313" key="4">
    <source>
        <dbReference type="EMBL" id="KAF4128453.1"/>
    </source>
</evidence>
<organism evidence="4 5">
    <name type="scientific">Phytophthora infestans</name>
    <name type="common">Potato late blight agent</name>
    <name type="synonym">Botrytis infestans</name>
    <dbReference type="NCBI Taxonomy" id="4787"/>
    <lineage>
        <taxon>Eukaryota</taxon>
        <taxon>Sar</taxon>
        <taxon>Stramenopiles</taxon>
        <taxon>Oomycota</taxon>
        <taxon>Peronosporomycetes</taxon>
        <taxon>Peronosporales</taxon>
        <taxon>Peronosporaceae</taxon>
        <taxon>Phytophthora</taxon>
    </lineage>
</organism>
<dbReference type="InterPro" id="IPR036770">
    <property type="entry name" value="Ankyrin_rpt-contain_sf"/>
</dbReference>
<feature type="repeat" description="ANK" evidence="3">
    <location>
        <begin position="84"/>
        <end position="116"/>
    </location>
</feature>
<dbReference type="SMART" id="SM00248">
    <property type="entry name" value="ANK"/>
    <property type="match status" value="3"/>
</dbReference>
<name>A0A8S9TKE1_PHYIN</name>
<dbReference type="PROSITE" id="PS50088">
    <property type="entry name" value="ANK_REPEAT"/>
    <property type="match status" value="2"/>
</dbReference>
<comment type="caution">
    <text evidence="4">The sequence shown here is derived from an EMBL/GenBank/DDBJ whole genome shotgun (WGS) entry which is preliminary data.</text>
</comment>
<evidence type="ECO:0000256" key="3">
    <source>
        <dbReference type="PROSITE-ProRule" id="PRU00023"/>
    </source>
</evidence>
<dbReference type="Pfam" id="PF12796">
    <property type="entry name" value="Ank_2"/>
    <property type="match status" value="1"/>
</dbReference>
<feature type="repeat" description="ANK" evidence="3">
    <location>
        <begin position="45"/>
        <end position="81"/>
    </location>
</feature>
<gene>
    <name evidence="4" type="ORF">GN958_ATG22373</name>
</gene>